<dbReference type="EC" id="4.6.1.2" evidence="2"/>
<dbReference type="PANTHER" id="PTHR45655">
    <property type="entry name" value="GUANYLATE CYCLASE SOLUBLE SUBUNIT BETA-2"/>
    <property type="match status" value="1"/>
</dbReference>
<proteinExistence type="predicted"/>
<dbReference type="OrthoDB" id="6127067at2759"/>
<dbReference type="Gene3D" id="3.90.1520.10">
    <property type="entry name" value="H-NOX domain"/>
    <property type="match status" value="1"/>
</dbReference>
<dbReference type="GO" id="GO:0020037">
    <property type="term" value="F:heme binding"/>
    <property type="evidence" value="ECO:0007669"/>
    <property type="project" value="InterPro"/>
</dbReference>
<dbReference type="GO" id="GO:0004383">
    <property type="term" value="F:guanylate cyclase activity"/>
    <property type="evidence" value="ECO:0007669"/>
    <property type="project" value="UniProtKB-EC"/>
</dbReference>
<evidence type="ECO:0000259" key="1">
    <source>
        <dbReference type="Pfam" id="PF07700"/>
    </source>
</evidence>
<dbReference type="PANTHER" id="PTHR45655:SF13">
    <property type="entry name" value="SOLUBLE GUANYLATE CYCLASE GCY-32-RELATED"/>
    <property type="match status" value="1"/>
</dbReference>
<dbReference type="Proteomes" id="UP000683360">
    <property type="component" value="Unassembled WGS sequence"/>
</dbReference>
<name>A0A8S3T664_MYTED</name>
<evidence type="ECO:0000313" key="3">
    <source>
        <dbReference type="Proteomes" id="UP000683360"/>
    </source>
</evidence>
<dbReference type="InterPro" id="IPR011644">
    <property type="entry name" value="Heme_NO-bd"/>
</dbReference>
<comment type="caution">
    <text evidence="2">The sequence shown here is derived from an EMBL/GenBank/DDBJ whole genome shotgun (WGS) entry which is preliminary data.</text>
</comment>
<dbReference type="SUPFAM" id="SSF111126">
    <property type="entry name" value="Ligand-binding domain in the NO signalling and Golgi transport"/>
    <property type="match status" value="1"/>
</dbReference>
<reference evidence="2" key="1">
    <citation type="submission" date="2021-03" db="EMBL/GenBank/DDBJ databases">
        <authorList>
            <person name="Bekaert M."/>
        </authorList>
    </citation>
    <scope>NUCLEOTIDE SEQUENCE</scope>
</reference>
<dbReference type="GO" id="GO:0019934">
    <property type="term" value="P:cGMP-mediated signaling"/>
    <property type="evidence" value="ECO:0007669"/>
    <property type="project" value="TreeGrafter"/>
</dbReference>
<dbReference type="InterPro" id="IPR024096">
    <property type="entry name" value="NO_sig/Golgi_transp_ligand-bd"/>
</dbReference>
<dbReference type="InterPro" id="IPR038158">
    <property type="entry name" value="H-NOX_domain_sf"/>
</dbReference>
<dbReference type="EMBL" id="CAJPWZ010002011">
    <property type="protein sequence ID" value="CAG2228935.1"/>
    <property type="molecule type" value="Genomic_DNA"/>
</dbReference>
<dbReference type="AlphaFoldDB" id="A0A8S3T664"/>
<feature type="domain" description="Heme NO-binding" evidence="1">
    <location>
        <begin position="41"/>
        <end position="159"/>
    </location>
</feature>
<keyword evidence="3" id="KW-1185">Reference proteome</keyword>
<sequence>MHETSYGLKDTSTVLVVWYMRLVRFWVETSNCFMWEKSVLHEGTDFLVFQSYHDDKTFALVGAVCAVSGIPLDTVLEVFGEYFVQYCFRHGYDQLLRTLGKDFISFIQNLDALHANLQRTYSKLRPPSFRCERKDADSVYLHYFTERTGLHPIVKELLSSRNQHPISQSFYDKMEGYVRD</sequence>
<organism evidence="2 3">
    <name type="scientific">Mytilus edulis</name>
    <name type="common">Blue mussel</name>
    <dbReference type="NCBI Taxonomy" id="6550"/>
    <lineage>
        <taxon>Eukaryota</taxon>
        <taxon>Metazoa</taxon>
        <taxon>Spiralia</taxon>
        <taxon>Lophotrochozoa</taxon>
        <taxon>Mollusca</taxon>
        <taxon>Bivalvia</taxon>
        <taxon>Autobranchia</taxon>
        <taxon>Pteriomorphia</taxon>
        <taxon>Mytilida</taxon>
        <taxon>Mytiloidea</taxon>
        <taxon>Mytilidae</taxon>
        <taxon>Mytilinae</taxon>
        <taxon>Mytilus</taxon>
    </lineage>
</organism>
<keyword evidence="2" id="KW-0456">Lyase</keyword>
<dbReference type="GO" id="GO:0008074">
    <property type="term" value="C:guanylate cyclase complex, soluble"/>
    <property type="evidence" value="ECO:0007669"/>
    <property type="project" value="TreeGrafter"/>
</dbReference>
<protein>
    <submittedName>
        <fullName evidence="2">GUCY1B</fullName>
        <ecNumber evidence="2">4.6.1.2</ecNumber>
    </submittedName>
</protein>
<dbReference type="Pfam" id="PF07700">
    <property type="entry name" value="HNOB"/>
    <property type="match status" value="1"/>
</dbReference>
<dbReference type="GO" id="GO:0070482">
    <property type="term" value="P:response to oxygen levels"/>
    <property type="evidence" value="ECO:0007669"/>
    <property type="project" value="TreeGrafter"/>
</dbReference>
<accession>A0A8S3T664</accession>
<gene>
    <name evidence="2" type="ORF">MEDL_41862</name>
</gene>
<evidence type="ECO:0000313" key="2">
    <source>
        <dbReference type="EMBL" id="CAG2228935.1"/>
    </source>
</evidence>